<organism evidence="2 3">
    <name type="scientific">Artemia franciscana</name>
    <name type="common">Brine shrimp</name>
    <name type="synonym">Artemia sanfranciscana</name>
    <dbReference type="NCBI Taxonomy" id="6661"/>
    <lineage>
        <taxon>Eukaryota</taxon>
        <taxon>Metazoa</taxon>
        <taxon>Ecdysozoa</taxon>
        <taxon>Arthropoda</taxon>
        <taxon>Crustacea</taxon>
        <taxon>Branchiopoda</taxon>
        <taxon>Anostraca</taxon>
        <taxon>Artemiidae</taxon>
        <taxon>Artemia</taxon>
    </lineage>
</organism>
<reference evidence="2" key="1">
    <citation type="submission" date="2023-07" db="EMBL/GenBank/DDBJ databases">
        <title>Chromosome-level genome assembly of Artemia franciscana.</title>
        <authorList>
            <person name="Jo E."/>
        </authorList>
    </citation>
    <scope>NUCLEOTIDE SEQUENCE</scope>
    <source>
        <tissue evidence="2">Whole body</tissue>
    </source>
</reference>
<keyword evidence="3" id="KW-1185">Reference proteome</keyword>
<evidence type="ECO:0000259" key="1">
    <source>
        <dbReference type="Pfam" id="PF08378"/>
    </source>
</evidence>
<protein>
    <recommendedName>
        <fullName evidence="1">NERD domain-containing protein</fullName>
    </recommendedName>
</protein>
<evidence type="ECO:0000313" key="3">
    <source>
        <dbReference type="Proteomes" id="UP001187531"/>
    </source>
</evidence>
<dbReference type="Pfam" id="PF08378">
    <property type="entry name" value="NERD"/>
    <property type="match status" value="1"/>
</dbReference>
<name>A0AA88HVZ4_ARTSF</name>
<dbReference type="InterPro" id="IPR011528">
    <property type="entry name" value="NERD"/>
</dbReference>
<accession>A0AA88HVZ4</accession>
<comment type="caution">
    <text evidence="2">The sequence shown here is derived from an EMBL/GenBank/DDBJ whole genome shotgun (WGS) entry which is preliminary data.</text>
</comment>
<dbReference type="Proteomes" id="UP001187531">
    <property type="component" value="Unassembled WGS sequence"/>
</dbReference>
<feature type="non-terminal residue" evidence="2">
    <location>
        <position position="225"/>
    </location>
</feature>
<dbReference type="AlphaFoldDB" id="A0AA88HVZ4"/>
<proteinExistence type="predicted"/>
<sequence>MYFKDYLKACTCCGRIKIPGRSGSVPFLQAAESILSDFFNEGNHLELSGPLMFPPVIKKIGDQEQRGFTAEYEVYQKLKSSNLPMYVFYSLKASHKNEELGDFILVTKCSVIVLEVKAFKLAEYPSEKDLSILVDRLSKQYEHQRLRVLTILEKYLLEHGGNNASLSVKYFILFANTMRPNQKNLDLKNAVFKDDYMKTIVEIIDTEKEAVTEDETDYSVRTLLA</sequence>
<gene>
    <name evidence="2" type="ORF">QYM36_009878</name>
</gene>
<evidence type="ECO:0000313" key="2">
    <source>
        <dbReference type="EMBL" id="KAK2715029.1"/>
    </source>
</evidence>
<feature type="domain" description="NERD" evidence="1">
    <location>
        <begin position="66"/>
        <end position="156"/>
    </location>
</feature>
<dbReference type="EMBL" id="JAVRJZ010000012">
    <property type="protein sequence ID" value="KAK2715029.1"/>
    <property type="molecule type" value="Genomic_DNA"/>
</dbReference>